<organism evidence="1 2">
    <name type="scientific">Kribbella rubisoli</name>
    <dbReference type="NCBI Taxonomy" id="3075929"/>
    <lineage>
        <taxon>Bacteria</taxon>
        <taxon>Bacillati</taxon>
        <taxon>Actinomycetota</taxon>
        <taxon>Actinomycetes</taxon>
        <taxon>Propionibacteriales</taxon>
        <taxon>Kribbellaceae</taxon>
        <taxon>Kribbella</taxon>
    </lineage>
</organism>
<evidence type="ECO:0000313" key="2">
    <source>
        <dbReference type="Proteomes" id="UP000292027"/>
    </source>
</evidence>
<name>A0A4Q7WPU3_9ACTN</name>
<keyword evidence="2" id="KW-1185">Reference proteome</keyword>
<proteinExistence type="predicted"/>
<gene>
    <name evidence="1" type="ORF">EV645_6389</name>
</gene>
<comment type="caution">
    <text evidence="1">The sequence shown here is derived from an EMBL/GenBank/DDBJ whole genome shotgun (WGS) entry which is preliminary data.</text>
</comment>
<dbReference type="Proteomes" id="UP000292027">
    <property type="component" value="Unassembled WGS sequence"/>
</dbReference>
<dbReference type="EMBL" id="SHKR01000015">
    <property type="protein sequence ID" value="RZU11229.1"/>
    <property type="molecule type" value="Genomic_DNA"/>
</dbReference>
<protein>
    <submittedName>
        <fullName evidence="1">Uncharacterized protein</fullName>
    </submittedName>
</protein>
<sequence>MVAGGTEQEALYTDAYQKREGTWVCVSACAIAPGT</sequence>
<accession>A0A4Q7WPU3</accession>
<dbReference type="AlphaFoldDB" id="A0A4Q7WPU3"/>
<reference evidence="1 2" key="1">
    <citation type="journal article" date="2015" name="Stand. Genomic Sci.">
        <title>Genomic Encyclopedia of Bacterial and Archaeal Type Strains, Phase III: the genomes of soil and plant-associated and newly described type strains.</title>
        <authorList>
            <person name="Whitman W.B."/>
            <person name="Woyke T."/>
            <person name="Klenk H.P."/>
            <person name="Zhou Y."/>
            <person name="Lilburn T.G."/>
            <person name="Beck B.J."/>
            <person name="De Vos P."/>
            <person name="Vandamme P."/>
            <person name="Eisen J.A."/>
            <person name="Garrity G."/>
            <person name="Hugenholtz P."/>
            <person name="Kyrpides N.C."/>
        </authorList>
    </citation>
    <scope>NUCLEOTIDE SEQUENCE [LARGE SCALE GENOMIC DNA]</scope>
    <source>
        <strain evidence="1 2">VKM Ac-2540</strain>
    </source>
</reference>
<evidence type="ECO:0000313" key="1">
    <source>
        <dbReference type="EMBL" id="RZU11229.1"/>
    </source>
</evidence>